<dbReference type="Proteomes" id="UP000239724">
    <property type="component" value="Unassembled WGS sequence"/>
</dbReference>
<feature type="chain" id="PRO_5015758857" evidence="1">
    <location>
        <begin position="29"/>
        <end position="118"/>
    </location>
</feature>
<sequence length="118" mass="12923">MSFHRMPLLAAGLATLFLPLPGTPAARADGLISRVAIVRIFVPGVESQAQLADRLRAEGYTNVVMSSVYPTPVNPYPQSNRSWTRHLDLTPVHAGWNGVATKDGQVVQVYAQLLSRWN</sequence>
<reference evidence="2 3" key="1">
    <citation type="journal article" date="2018" name="Arch. Microbiol.">
        <title>New insights into the metabolic potential of the phototrophic purple bacterium Rhodopila globiformis DSM 161(T) from its draft genome sequence and evidence for a vanadium-dependent nitrogenase.</title>
        <authorList>
            <person name="Imhoff J.F."/>
            <person name="Rahn T."/>
            <person name="Kunzel S."/>
            <person name="Neulinger S.C."/>
        </authorList>
    </citation>
    <scope>NUCLEOTIDE SEQUENCE [LARGE SCALE GENOMIC DNA]</scope>
    <source>
        <strain evidence="2 3">DSM 161</strain>
    </source>
</reference>
<feature type="signal peptide" evidence="1">
    <location>
        <begin position="1"/>
        <end position="28"/>
    </location>
</feature>
<evidence type="ECO:0000313" key="2">
    <source>
        <dbReference type="EMBL" id="PPQ33914.1"/>
    </source>
</evidence>
<protein>
    <submittedName>
        <fullName evidence="2">Uncharacterized protein</fullName>
    </submittedName>
</protein>
<keyword evidence="1" id="KW-0732">Signal</keyword>
<gene>
    <name evidence="2" type="ORF">CCS01_13300</name>
</gene>
<comment type="caution">
    <text evidence="2">The sequence shown here is derived from an EMBL/GenBank/DDBJ whole genome shotgun (WGS) entry which is preliminary data.</text>
</comment>
<keyword evidence="3" id="KW-1185">Reference proteome</keyword>
<dbReference type="AlphaFoldDB" id="A0A2S6NH44"/>
<evidence type="ECO:0000256" key="1">
    <source>
        <dbReference type="SAM" id="SignalP"/>
    </source>
</evidence>
<evidence type="ECO:0000313" key="3">
    <source>
        <dbReference type="Proteomes" id="UP000239724"/>
    </source>
</evidence>
<organism evidence="2 3">
    <name type="scientific">Rhodopila globiformis</name>
    <name type="common">Rhodopseudomonas globiformis</name>
    <dbReference type="NCBI Taxonomy" id="1071"/>
    <lineage>
        <taxon>Bacteria</taxon>
        <taxon>Pseudomonadati</taxon>
        <taxon>Pseudomonadota</taxon>
        <taxon>Alphaproteobacteria</taxon>
        <taxon>Acetobacterales</taxon>
        <taxon>Acetobacteraceae</taxon>
        <taxon>Rhodopila</taxon>
    </lineage>
</organism>
<proteinExistence type="predicted"/>
<dbReference type="EMBL" id="NHRY01000136">
    <property type="protein sequence ID" value="PPQ33914.1"/>
    <property type="molecule type" value="Genomic_DNA"/>
</dbReference>
<accession>A0A2S6NH44</accession>
<name>A0A2S6NH44_RHOGL</name>